<dbReference type="InterPro" id="IPR011990">
    <property type="entry name" value="TPR-like_helical_dom_sf"/>
</dbReference>
<evidence type="ECO:0000256" key="2">
    <source>
        <dbReference type="ARBA" id="ARBA00022475"/>
    </source>
</evidence>
<dbReference type="Pfam" id="PF13396">
    <property type="entry name" value="PLDc_N"/>
    <property type="match status" value="1"/>
</dbReference>
<keyword evidence="5 6" id="KW-0472">Membrane</keyword>
<dbReference type="SUPFAM" id="SSF48452">
    <property type="entry name" value="TPR-like"/>
    <property type="match status" value="1"/>
</dbReference>
<reference evidence="8 9" key="1">
    <citation type="submission" date="2020-08" db="EMBL/GenBank/DDBJ databases">
        <title>Genomic Encyclopedia of Type Strains, Phase IV (KMG-IV): sequencing the most valuable type-strain genomes for metagenomic binning, comparative biology and taxonomic classification.</title>
        <authorList>
            <person name="Goeker M."/>
        </authorList>
    </citation>
    <scope>NUCLEOTIDE SEQUENCE [LARGE SCALE GENOMIC DNA]</scope>
    <source>
        <strain evidence="8 9">DSM 26723</strain>
    </source>
</reference>
<sequence length="248" mass="27759">MPVFIASILLQVALVVHVIRTGRNSLWIWILVLMPVAGPIAYLLVEVLPEFLGGRTARRAVSSVRKTLDPNRDLREAHKVARLTNSIDAKRRLADEQLASGQYDDAIVSYRATLTGLYEKDPHLMLGLARALFANGDASGARQTLDDLIAANPDFRSIDGHILYARALEAEGHLQKAADEYEALVRYDAGAEARYRQAALLKQMGQTGRARELFRKLVEDSELTSRHARQLQKEWLELAKKEMTDQST</sequence>
<feature type="domain" description="Cardiolipin synthase N-terminal" evidence="7">
    <location>
        <begin position="10"/>
        <end position="45"/>
    </location>
</feature>
<dbReference type="AlphaFoldDB" id="A0A841HNB3"/>
<dbReference type="PIRSF" id="PIRSF030959">
    <property type="entry name" value="UCP030959"/>
    <property type="match status" value="1"/>
</dbReference>
<accession>A0A841HNB3</accession>
<feature type="transmembrane region" description="Helical" evidence="6">
    <location>
        <begin position="28"/>
        <end position="49"/>
    </location>
</feature>
<keyword evidence="9" id="KW-1185">Reference proteome</keyword>
<protein>
    <recommendedName>
        <fullName evidence="7">Cardiolipin synthase N-terminal domain-containing protein</fullName>
    </recommendedName>
</protein>
<dbReference type="InterPro" id="IPR014562">
    <property type="entry name" value="UCP030959_TPR_rpt-cont"/>
</dbReference>
<gene>
    <name evidence="8" type="ORF">HNQ60_002443</name>
</gene>
<dbReference type="RefSeq" id="WP_184332094.1">
    <property type="nucleotide sequence ID" value="NZ_JACHHZ010000003.1"/>
</dbReference>
<evidence type="ECO:0000313" key="9">
    <source>
        <dbReference type="Proteomes" id="UP000588068"/>
    </source>
</evidence>
<evidence type="ECO:0000259" key="7">
    <source>
        <dbReference type="Pfam" id="PF13396"/>
    </source>
</evidence>
<keyword evidence="4 6" id="KW-1133">Transmembrane helix</keyword>
<dbReference type="Pfam" id="PF14559">
    <property type="entry name" value="TPR_19"/>
    <property type="match status" value="1"/>
</dbReference>
<evidence type="ECO:0000256" key="4">
    <source>
        <dbReference type="ARBA" id="ARBA00022989"/>
    </source>
</evidence>
<comment type="caution">
    <text evidence="8">The sequence shown here is derived from an EMBL/GenBank/DDBJ whole genome shotgun (WGS) entry which is preliminary data.</text>
</comment>
<comment type="subcellular location">
    <subcellularLocation>
        <location evidence="1">Cell membrane</location>
        <topology evidence="1">Multi-pass membrane protein</topology>
    </subcellularLocation>
</comment>
<dbReference type="Gene3D" id="1.25.40.10">
    <property type="entry name" value="Tetratricopeptide repeat domain"/>
    <property type="match status" value="1"/>
</dbReference>
<name>A0A841HNB3_9GAMM</name>
<proteinExistence type="predicted"/>
<keyword evidence="3 6" id="KW-0812">Transmembrane</keyword>
<keyword evidence="2" id="KW-1003">Cell membrane</keyword>
<dbReference type="InterPro" id="IPR019734">
    <property type="entry name" value="TPR_rpt"/>
</dbReference>
<dbReference type="EMBL" id="JACHHZ010000003">
    <property type="protein sequence ID" value="MBB6093562.1"/>
    <property type="molecule type" value="Genomic_DNA"/>
</dbReference>
<dbReference type="Pfam" id="PF13174">
    <property type="entry name" value="TPR_6"/>
    <property type="match status" value="1"/>
</dbReference>
<evidence type="ECO:0000313" key="8">
    <source>
        <dbReference type="EMBL" id="MBB6093562.1"/>
    </source>
</evidence>
<evidence type="ECO:0000256" key="1">
    <source>
        <dbReference type="ARBA" id="ARBA00004651"/>
    </source>
</evidence>
<dbReference type="Proteomes" id="UP000588068">
    <property type="component" value="Unassembled WGS sequence"/>
</dbReference>
<dbReference type="GO" id="GO:0005886">
    <property type="term" value="C:plasma membrane"/>
    <property type="evidence" value="ECO:0007669"/>
    <property type="project" value="UniProtKB-SubCell"/>
</dbReference>
<dbReference type="InterPro" id="IPR027379">
    <property type="entry name" value="CLS_N"/>
</dbReference>
<evidence type="ECO:0000256" key="3">
    <source>
        <dbReference type="ARBA" id="ARBA00022692"/>
    </source>
</evidence>
<evidence type="ECO:0000256" key="5">
    <source>
        <dbReference type="ARBA" id="ARBA00023136"/>
    </source>
</evidence>
<organism evidence="8 9">
    <name type="scientific">Povalibacter uvarum</name>
    <dbReference type="NCBI Taxonomy" id="732238"/>
    <lineage>
        <taxon>Bacteria</taxon>
        <taxon>Pseudomonadati</taxon>
        <taxon>Pseudomonadota</taxon>
        <taxon>Gammaproteobacteria</taxon>
        <taxon>Steroidobacterales</taxon>
        <taxon>Steroidobacteraceae</taxon>
        <taxon>Povalibacter</taxon>
    </lineage>
</organism>
<evidence type="ECO:0000256" key="6">
    <source>
        <dbReference type="SAM" id="Phobius"/>
    </source>
</evidence>